<dbReference type="InterPro" id="IPR027417">
    <property type="entry name" value="P-loop_NTPase"/>
</dbReference>
<dbReference type="InterPro" id="IPR001482">
    <property type="entry name" value="T2SS/T4SS_dom"/>
</dbReference>
<dbReference type="PANTHER" id="PTHR30486">
    <property type="entry name" value="TWITCHING MOTILITY PROTEIN PILT"/>
    <property type="match status" value="1"/>
</dbReference>
<dbReference type="GO" id="GO:0016887">
    <property type="term" value="F:ATP hydrolysis activity"/>
    <property type="evidence" value="ECO:0007669"/>
    <property type="project" value="InterPro"/>
</dbReference>
<feature type="domain" description="Bacterial type II secretion system protein E" evidence="3">
    <location>
        <begin position="143"/>
        <end position="341"/>
    </location>
</feature>
<feature type="region of interest" description="Disordered" evidence="2">
    <location>
        <begin position="399"/>
        <end position="459"/>
    </location>
</feature>
<protein>
    <submittedName>
        <fullName evidence="4">CpaF family protein</fullName>
    </submittedName>
</protein>
<dbReference type="Gene3D" id="3.30.450.380">
    <property type="match status" value="1"/>
</dbReference>
<evidence type="ECO:0000259" key="3">
    <source>
        <dbReference type="Pfam" id="PF00437"/>
    </source>
</evidence>
<evidence type="ECO:0000256" key="1">
    <source>
        <dbReference type="ARBA" id="ARBA00006611"/>
    </source>
</evidence>
<comment type="caution">
    <text evidence="4">The sequence shown here is derived from an EMBL/GenBank/DDBJ whole genome shotgun (WGS) entry which is preliminary data.</text>
</comment>
<feature type="compositionally biased region" description="Basic residues" evidence="2">
    <location>
        <begin position="430"/>
        <end position="442"/>
    </location>
</feature>
<feature type="compositionally biased region" description="Low complexity" evidence="2">
    <location>
        <begin position="413"/>
        <end position="429"/>
    </location>
</feature>
<accession>A0A6B1DT83</accession>
<evidence type="ECO:0000256" key="2">
    <source>
        <dbReference type="SAM" id="MobiDB-lite"/>
    </source>
</evidence>
<dbReference type="SUPFAM" id="SSF52540">
    <property type="entry name" value="P-loop containing nucleoside triphosphate hydrolases"/>
    <property type="match status" value="1"/>
</dbReference>
<dbReference type="Gene3D" id="3.40.50.300">
    <property type="entry name" value="P-loop containing nucleotide triphosphate hydrolases"/>
    <property type="match status" value="1"/>
</dbReference>
<dbReference type="InterPro" id="IPR050921">
    <property type="entry name" value="T4SS_GSP_E_ATPase"/>
</dbReference>
<comment type="similarity">
    <text evidence="1">Belongs to the GSP E family.</text>
</comment>
<dbReference type="EMBL" id="VXPY01000051">
    <property type="protein sequence ID" value="MYD90156.1"/>
    <property type="molecule type" value="Genomic_DNA"/>
</dbReference>
<gene>
    <name evidence="4" type="ORF">F4Y08_07420</name>
</gene>
<evidence type="ECO:0000313" key="4">
    <source>
        <dbReference type="EMBL" id="MYD90156.1"/>
    </source>
</evidence>
<name>A0A6B1DT83_9CHLR</name>
<sequence length="459" mass="49578">MHWETLTAELSPERRHRLLDEAGPILLSLTGNRTGDRSRLPALARTALEEAAGRMRMVPPTDTQLDELVRALLSRAGGLGFLEQLMPPVCNRYTDLVLNPSGQLWARARGDMDFMHLADQTPSHQEVWQAIESLLGPLGRACTEASPSVDARMPRDAASGFAGARLKVLHPAIVPGDGYPSLALRFFEPNPVDPQQLLAWDMLPETVLAQLLEAVGNRTNILVVGGTGTGKTTLLSALCHGIPKSARIVKIEDPEELWLPHPNVATLEARPAPPGSSIPGYTVTDGVDDAMRMAPSHILVGEVRTGDAALSLFRAFMSDHSGLATFHANGPLEALIRLGVIMFADAGVPFEASRTMFVQAIQQVVHIGFTEGHRRVLGVYDVRQETDTTHDVCFEPVWQSEHADPTPRLSTSPAAAPKIKAPRKNAAGKTTRRTASTRKKRAAPPAENAKAAGPTGTRE</sequence>
<dbReference type="PANTHER" id="PTHR30486:SF6">
    <property type="entry name" value="TYPE IV PILUS RETRACTATION ATPASE PILT"/>
    <property type="match status" value="1"/>
</dbReference>
<dbReference type="Pfam" id="PF00437">
    <property type="entry name" value="T2SSE"/>
    <property type="match status" value="1"/>
</dbReference>
<proteinExistence type="inferred from homology"/>
<reference evidence="4" key="1">
    <citation type="submission" date="2019-09" db="EMBL/GenBank/DDBJ databases">
        <title>Characterisation of the sponge microbiome using genome-centric metagenomics.</title>
        <authorList>
            <person name="Engelberts J.P."/>
            <person name="Robbins S.J."/>
            <person name="De Goeij J.M."/>
            <person name="Aranda M."/>
            <person name="Bell S.C."/>
            <person name="Webster N.S."/>
        </authorList>
    </citation>
    <scope>NUCLEOTIDE SEQUENCE</scope>
    <source>
        <strain evidence="4">SB0662_bin_9</strain>
    </source>
</reference>
<dbReference type="AlphaFoldDB" id="A0A6B1DT83"/>
<organism evidence="4">
    <name type="scientific">Caldilineaceae bacterium SB0662_bin_9</name>
    <dbReference type="NCBI Taxonomy" id="2605258"/>
    <lineage>
        <taxon>Bacteria</taxon>
        <taxon>Bacillati</taxon>
        <taxon>Chloroflexota</taxon>
        <taxon>Caldilineae</taxon>
        <taxon>Caldilineales</taxon>
        <taxon>Caldilineaceae</taxon>
    </lineage>
</organism>
<feature type="compositionally biased region" description="Low complexity" evidence="2">
    <location>
        <begin position="443"/>
        <end position="459"/>
    </location>
</feature>